<dbReference type="EMBL" id="KB741274">
    <property type="protein sequence ID" value="ENN71349.1"/>
    <property type="molecule type" value="Genomic_DNA"/>
</dbReference>
<dbReference type="AlphaFoldDB" id="N6SUI1"/>
<evidence type="ECO:0000313" key="3">
    <source>
        <dbReference type="Proteomes" id="UP000030742"/>
    </source>
</evidence>
<proteinExistence type="predicted"/>
<gene>
    <name evidence="2" type="ORF">D910_12377</name>
    <name evidence="1" type="ORF">YQE_11964</name>
</gene>
<evidence type="ECO:0000313" key="2">
    <source>
        <dbReference type="EMBL" id="ERL95107.1"/>
    </source>
</evidence>
<feature type="non-terminal residue" evidence="1">
    <location>
        <position position="1"/>
    </location>
</feature>
<dbReference type="HOGENOM" id="CLU_3392720_0_0_1"/>
<organism evidence="1">
    <name type="scientific">Dendroctonus ponderosae</name>
    <name type="common">Mountain pine beetle</name>
    <dbReference type="NCBI Taxonomy" id="77166"/>
    <lineage>
        <taxon>Eukaryota</taxon>
        <taxon>Metazoa</taxon>
        <taxon>Ecdysozoa</taxon>
        <taxon>Arthropoda</taxon>
        <taxon>Hexapoda</taxon>
        <taxon>Insecta</taxon>
        <taxon>Pterygota</taxon>
        <taxon>Neoptera</taxon>
        <taxon>Endopterygota</taxon>
        <taxon>Coleoptera</taxon>
        <taxon>Polyphaga</taxon>
        <taxon>Cucujiformia</taxon>
        <taxon>Curculionidae</taxon>
        <taxon>Scolytinae</taxon>
        <taxon>Dendroctonus</taxon>
    </lineage>
</organism>
<accession>N6SUI1</accession>
<protein>
    <submittedName>
        <fullName evidence="1">Uncharacterized protein</fullName>
    </submittedName>
</protein>
<evidence type="ECO:0000313" key="1">
    <source>
        <dbReference type="EMBL" id="ENN71349.1"/>
    </source>
</evidence>
<reference evidence="1 3" key="1">
    <citation type="journal article" date="2013" name="Genome Biol.">
        <title>Draft genome of the mountain pine beetle, Dendroctonus ponderosae Hopkins, a major forest pest.</title>
        <authorList>
            <person name="Keeling C.I."/>
            <person name="Yuen M.M."/>
            <person name="Liao N.Y."/>
            <person name="Docking T.R."/>
            <person name="Chan S.K."/>
            <person name="Taylor G.A."/>
            <person name="Palmquist D.L."/>
            <person name="Jackman S.D."/>
            <person name="Nguyen A."/>
            <person name="Li M."/>
            <person name="Henderson H."/>
            <person name="Janes J.K."/>
            <person name="Zhao Y."/>
            <person name="Pandoh P."/>
            <person name="Moore R."/>
            <person name="Sperling F.A."/>
            <person name="Huber D.P."/>
            <person name="Birol I."/>
            <person name="Jones S.J."/>
            <person name="Bohlmann J."/>
        </authorList>
    </citation>
    <scope>NUCLEOTIDE SEQUENCE</scope>
</reference>
<sequence length="32" mass="3756">MSALNSPVNILPLTRLVILMDIWIVREQIRHL</sequence>
<dbReference type="EMBL" id="KB632406">
    <property type="protein sequence ID" value="ERL95107.1"/>
    <property type="molecule type" value="Genomic_DNA"/>
</dbReference>
<dbReference type="Proteomes" id="UP000030742">
    <property type="component" value="Unassembled WGS sequence"/>
</dbReference>
<name>N6SUI1_DENPD</name>